<accession>A0AAE0VTR6</accession>
<feature type="region of interest" description="Disordered" evidence="1">
    <location>
        <begin position="48"/>
        <end position="71"/>
    </location>
</feature>
<proteinExistence type="predicted"/>
<sequence>MPVNAVETSAMSRQPKQKPIQVISTPVSDVIPAELRKLQQEDATLAQLRKHAEAGTERETEASRDVRGKFEGSSRVVRVTVEQP</sequence>
<evidence type="ECO:0000256" key="1">
    <source>
        <dbReference type="SAM" id="MobiDB-lite"/>
    </source>
</evidence>
<name>A0AAE0VTR6_9BIVA</name>
<reference evidence="2" key="2">
    <citation type="journal article" date="2021" name="Genome Biol. Evol.">
        <title>Developing a high-quality reference genome for a parasitic bivalve with doubly uniparental inheritance (Bivalvia: Unionida).</title>
        <authorList>
            <person name="Smith C.H."/>
        </authorList>
    </citation>
    <scope>NUCLEOTIDE SEQUENCE</scope>
    <source>
        <strain evidence="2">CHS0354</strain>
        <tissue evidence="2">Mantle</tissue>
    </source>
</reference>
<comment type="caution">
    <text evidence="2">The sequence shown here is derived from an EMBL/GenBank/DDBJ whole genome shotgun (WGS) entry which is preliminary data.</text>
</comment>
<keyword evidence="3" id="KW-1185">Reference proteome</keyword>
<dbReference type="EMBL" id="JAEAOA010001553">
    <property type="protein sequence ID" value="KAK3588705.1"/>
    <property type="molecule type" value="Genomic_DNA"/>
</dbReference>
<gene>
    <name evidence="2" type="ORF">CHS0354_026021</name>
</gene>
<evidence type="ECO:0000313" key="2">
    <source>
        <dbReference type="EMBL" id="KAK3588705.1"/>
    </source>
</evidence>
<feature type="compositionally biased region" description="Basic and acidic residues" evidence="1">
    <location>
        <begin position="50"/>
        <end position="71"/>
    </location>
</feature>
<protein>
    <submittedName>
        <fullName evidence="2">Uncharacterized protein</fullName>
    </submittedName>
</protein>
<reference evidence="2" key="3">
    <citation type="submission" date="2023-05" db="EMBL/GenBank/DDBJ databases">
        <authorList>
            <person name="Smith C.H."/>
        </authorList>
    </citation>
    <scope>NUCLEOTIDE SEQUENCE</scope>
    <source>
        <strain evidence="2">CHS0354</strain>
        <tissue evidence="2">Mantle</tissue>
    </source>
</reference>
<dbReference type="Proteomes" id="UP001195483">
    <property type="component" value="Unassembled WGS sequence"/>
</dbReference>
<feature type="compositionally biased region" description="Polar residues" evidence="1">
    <location>
        <begin position="1"/>
        <end position="14"/>
    </location>
</feature>
<dbReference type="AlphaFoldDB" id="A0AAE0VTR6"/>
<organism evidence="2 3">
    <name type="scientific">Potamilus streckersoni</name>
    <dbReference type="NCBI Taxonomy" id="2493646"/>
    <lineage>
        <taxon>Eukaryota</taxon>
        <taxon>Metazoa</taxon>
        <taxon>Spiralia</taxon>
        <taxon>Lophotrochozoa</taxon>
        <taxon>Mollusca</taxon>
        <taxon>Bivalvia</taxon>
        <taxon>Autobranchia</taxon>
        <taxon>Heteroconchia</taxon>
        <taxon>Palaeoheterodonta</taxon>
        <taxon>Unionida</taxon>
        <taxon>Unionoidea</taxon>
        <taxon>Unionidae</taxon>
        <taxon>Ambleminae</taxon>
        <taxon>Lampsilini</taxon>
        <taxon>Potamilus</taxon>
    </lineage>
</organism>
<feature type="region of interest" description="Disordered" evidence="1">
    <location>
        <begin position="1"/>
        <end position="20"/>
    </location>
</feature>
<evidence type="ECO:0000313" key="3">
    <source>
        <dbReference type="Proteomes" id="UP001195483"/>
    </source>
</evidence>
<reference evidence="2" key="1">
    <citation type="journal article" date="2021" name="Genome Biol. Evol.">
        <title>A High-Quality Reference Genome for a Parasitic Bivalve with Doubly Uniparental Inheritance (Bivalvia: Unionida).</title>
        <authorList>
            <person name="Smith C.H."/>
        </authorList>
    </citation>
    <scope>NUCLEOTIDE SEQUENCE</scope>
    <source>
        <strain evidence="2">CHS0354</strain>
    </source>
</reference>